<evidence type="ECO:0000313" key="2">
    <source>
        <dbReference type="EMBL" id="OBZ78006.1"/>
    </source>
</evidence>
<feature type="compositionally biased region" description="Acidic residues" evidence="1">
    <location>
        <begin position="113"/>
        <end position="124"/>
    </location>
</feature>
<dbReference type="Proteomes" id="UP000092993">
    <property type="component" value="Unassembled WGS sequence"/>
</dbReference>
<protein>
    <submittedName>
        <fullName evidence="2">Uncharacterized protein</fullName>
    </submittedName>
</protein>
<comment type="caution">
    <text evidence="2">The sequence shown here is derived from an EMBL/GenBank/DDBJ whole genome shotgun (WGS) entry which is preliminary data.</text>
</comment>
<dbReference type="OrthoDB" id="3253399at2759"/>
<feature type="compositionally biased region" description="Basic and acidic residues" evidence="1">
    <location>
        <begin position="39"/>
        <end position="61"/>
    </location>
</feature>
<dbReference type="EMBL" id="LUGG01000002">
    <property type="protein sequence ID" value="OBZ78006.1"/>
    <property type="molecule type" value="Genomic_DNA"/>
</dbReference>
<gene>
    <name evidence="2" type="ORF">A0H81_01657</name>
</gene>
<dbReference type="STRING" id="5627.A0A1C7MNM1"/>
<feature type="compositionally biased region" description="Polar residues" evidence="1">
    <location>
        <begin position="232"/>
        <end position="242"/>
    </location>
</feature>
<sequence length="302" mass="32807">MARIAASPESSDDDAPEAFSFGSSKKTAKGAQDAVQRFHAAEKLKQKEKNRERDRALKERSAQANAKRKAGAAGKSKVKKLPIVESESEGDEDAEGGERDDLETRMERAMREAEEESSSDEDAAEDHSGGSDEDDVESRSDADEDEQMSLDGNAEEDDEMSESGGDEDEVPTAPKSRTNPNYLPDHLFKSAFSQASQSSSAKRPAAHAPKAPPKKRKRTKRGSQDIVLGSRTIRTLPSSSEGIPSIASRALRPPTRTKRFLNRSLNLKGSVAAAKTKGWERRPANLGVMKRNGPAAGFVRNQ</sequence>
<evidence type="ECO:0000313" key="3">
    <source>
        <dbReference type="Proteomes" id="UP000092993"/>
    </source>
</evidence>
<feature type="region of interest" description="Disordered" evidence="1">
    <location>
        <begin position="1"/>
        <end position="249"/>
    </location>
</feature>
<proteinExistence type="predicted"/>
<accession>A0A1C7MNM1</accession>
<feature type="compositionally biased region" description="Low complexity" evidence="1">
    <location>
        <begin position="189"/>
        <end position="209"/>
    </location>
</feature>
<feature type="compositionally biased region" description="Basic and acidic residues" evidence="1">
    <location>
        <begin position="96"/>
        <end position="112"/>
    </location>
</feature>
<name>A0A1C7MNM1_GRIFR</name>
<feature type="compositionally biased region" description="Basic residues" evidence="1">
    <location>
        <begin position="212"/>
        <end position="221"/>
    </location>
</feature>
<feature type="compositionally biased region" description="Acidic residues" evidence="1">
    <location>
        <begin position="131"/>
        <end position="170"/>
    </location>
</feature>
<feature type="compositionally biased region" description="Acidic residues" evidence="1">
    <location>
        <begin position="86"/>
        <end position="95"/>
    </location>
</feature>
<reference evidence="2 3" key="1">
    <citation type="submission" date="2016-03" db="EMBL/GenBank/DDBJ databases">
        <title>Whole genome sequencing of Grifola frondosa 9006-11.</title>
        <authorList>
            <person name="Min B."/>
            <person name="Park H."/>
            <person name="Kim J.-G."/>
            <person name="Cho H."/>
            <person name="Oh Y.-L."/>
            <person name="Kong W.-S."/>
            <person name="Choi I.-G."/>
        </authorList>
    </citation>
    <scope>NUCLEOTIDE SEQUENCE [LARGE SCALE GENOMIC DNA]</scope>
    <source>
        <strain evidence="2 3">9006-11</strain>
    </source>
</reference>
<keyword evidence="3" id="KW-1185">Reference proteome</keyword>
<evidence type="ECO:0000256" key="1">
    <source>
        <dbReference type="SAM" id="MobiDB-lite"/>
    </source>
</evidence>
<organism evidence="2 3">
    <name type="scientific">Grifola frondosa</name>
    <name type="common">Maitake</name>
    <name type="synonym">Polyporus frondosus</name>
    <dbReference type="NCBI Taxonomy" id="5627"/>
    <lineage>
        <taxon>Eukaryota</taxon>
        <taxon>Fungi</taxon>
        <taxon>Dikarya</taxon>
        <taxon>Basidiomycota</taxon>
        <taxon>Agaricomycotina</taxon>
        <taxon>Agaricomycetes</taxon>
        <taxon>Polyporales</taxon>
        <taxon>Grifolaceae</taxon>
        <taxon>Grifola</taxon>
    </lineage>
</organism>
<dbReference type="OMA" id="SHWEKAT"/>
<feature type="compositionally biased region" description="Basic residues" evidence="1">
    <location>
        <begin position="66"/>
        <end position="80"/>
    </location>
</feature>
<dbReference type="AlphaFoldDB" id="A0A1C7MNM1"/>